<dbReference type="InterPro" id="IPR040126">
    <property type="entry name" value="STOX1/2"/>
</dbReference>
<evidence type="ECO:0000313" key="3">
    <source>
        <dbReference type="Proteomes" id="UP000838756"/>
    </source>
</evidence>
<proteinExistence type="predicted"/>
<evidence type="ECO:0000313" key="2">
    <source>
        <dbReference type="EMBL" id="CAH2232605.1"/>
    </source>
</evidence>
<feature type="signal peptide" evidence="1">
    <location>
        <begin position="1"/>
        <end position="26"/>
    </location>
</feature>
<name>A0A8S4R8J9_9NEOP</name>
<comment type="caution">
    <text evidence="2">The sequence shown here is derived from an EMBL/GenBank/DDBJ whole genome shotgun (WGS) entry which is preliminary data.</text>
</comment>
<dbReference type="OrthoDB" id="10020110at2759"/>
<sequence>MAGNIWSGSVSFLAANAKCWWAGALAAATAELRYAGYVAPGVLLVAGAPRALETVRGAYSRSVLKPPPTYLICGLGINYKPVKVKFDWSSIIPFSYGANNGGALHVTRSYAIYPRPCKDDDCYCIARLLLY</sequence>
<dbReference type="EMBL" id="CAKXAJ010024911">
    <property type="protein sequence ID" value="CAH2232605.1"/>
    <property type="molecule type" value="Genomic_DNA"/>
</dbReference>
<reference evidence="2" key="1">
    <citation type="submission" date="2022-03" db="EMBL/GenBank/DDBJ databases">
        <authorList>
            <person name="Lindestad O."/>
        </authorList>
    </citation>
    <scope>NUCLEOTIDE SEQUENCE</scope>
</reference>
<feature type="chain" id="PRO_5035882939" evidence="1">
    <location>
        <begin position="27"/>
        <end position="131"/>
    </location>
</feature>
<evidence type="ECO:0000256" key="1">
    <source>
        <dbReference type="SAM" id="SignalP"/>
    </source>
</evidence>
<dbReference type="GO" id="GO:0000977">
    <property type="term" value="F:RNA polymerase II transcription regulatory region sequence-specific DNA binding"/>
    <property type="evidence" value="ECO:0007669"/>
    <property type="project" value="TreeGrafter"/>
</dbReference>
<dbReference type="AlphaFoldDB" id="A0A8S4R8J9"/>
<keyword evidence="3" id="KW-1185">Reference proteome</keyword>
<protein>
    <submittedName>
        <fullName evidence="2">Jg14799 protein</fullName>
    </submittedName>
</protein>
<dbReference type="GO" id="GO:0005737">
    <property type="term" value="C:cytoplasm"/>
    <property type="evidence" value="ECO:0007669"/>
    <property type="project" value="TreeGrafter"/>
</dbReference>
<dbReference type="PANTHER" id="PTHR22437:SF0">
    <property type="entry name" value="FI21431P1"/>
    <property type="match status" value="1"/>
</dbReference>
<organism evidence="2 3">
    <name type="scientific">Pararge aegeria aegeria</name>
    <dbReference type="NCBI Taxonomy" id="348720"/>
    <lineage>
        <taxon>Eukaryota</taxon>
        <taxon>Metazoa</taxon>
        <taxon>Ecdysozoa</taxon>
        <taxon>Arthropoda</taxon>
        <taxon>Hexapoda</taxon>
        <taxon>Insecta</taxon>
        <taxon>Pterygota</taxon>
        <taxon>Neoptera</taxon>
        <taxon>Endopterygota</taxon>
        <taxon>Lepidoptera</taxon>
        <taxon>Glossata</taxon>
        <taxon>Ditrysia</taxon>
        <taxon>Papilionoidea</taxon>
        <taxon>Nymphalidae</taxon>
        <taxon>Satyrinae</taxon>
        <taxon>Satyrini</taxon>
        <taxon>Parargina</taxon>
        <taxon>Pararge</taxon>
    </lineage>
</organism>
<dbReference type="Proteomes" id="UP000838756">
    <property type="component" value="Unassembled WGS sequence"/>
</dbReference>
<keyword evidence="1" id="KW-0732">Signal</keyword>
<dbReference type="PANTHER" id="PTHR22437">
    <property type="entry name" value="WINGED HELIX DOMAIN-CONTAINING PROTEIN"/>
    <property type="match status" value="1"/>
</dbReference>
<dbReference type="GO" id="GO:0006357">
    <property type="term" value="P:regulation of transcription by RNA polymerase II"/>
    <property type="evidence" value="ECO:0007669"/>
    <property type="project" value="InterPro"/>
</dbReference>
<gene>
    <name evidence="2" type="primary">jg14799</name>
    <name evidence="2" type="ORF">PAEG_LOCUS10834</name>
</gene>
<dbReference type="GO" id="GO:0005634">
    <property type="term" value="C:nucleus"/>
    <property type="evidence" value="ECO:0007669"/>
    <property type="project" value="TreeGrafter"/>
</dbReference>
<accession>A0A8S4R8J9</accession>